<dbReference type="GO" id="GO:0030170">
    <property type="term" value="F:pyridoxal phosphate binding"/>
    <property type="evidence" value="ECO:0007669"/>
    <property type="project" value="InterPro"/>
</dbReference>
<feature type="domain" description="Aminotransferase class I/classII large" evidence="1">
    <location>
        <begin position="17"/>
        <end position="116"/>
    </location>
</feature>
<evidence type="ECO:0000313" key="2">
    <source>
        <dbReference type="EMBL" id="SVC09346.1"/>
    </source>
</evidence>
<organism evidence="2">
    <name type="scientific">marine metagenome</name>
    <dbReference type="NCBI Taxonomy" id="408172"/>
    <lineage>
        <taxon>unclassified sequences</taxon>
        <taxon>metagenomes</taxon>
        <taxon>ecological metagenomes</taxon>
    </lineage>
</organism>
<sequence length="121" mass="14329">MLWNCNAFVQWFWEISGDPQFRKEYELLRKKQVGVCRRFFNDLAQIESLRVYPSQASFCLARLPDHMAAPDFCLSMLKKEGVYLRDCSNKTGLDQHYVRIAARINTENQQIDRSIEKQLFC</sequence>
<gene>
    <name evidence="2" type="ORF">METZ01_LOCUS262200</name>
</gene>
<dbReference type="InterPro" id="IPR015424">
    <property type="entry name" value="PyrdxlP-dep_Trfase"/>
</dbReference>
<protein>
    <recommendedName>
        <fullName evidence="1">Aminotransferase class I/classII large domain-containing protein</fullName>
    </recommendedName>
</protein>
<dbReference type="AlphaFoldDB" id="A0A382JBW0"/>
<evidence type="ECO:0000259" key="1">
    <source>
        <dbReference type="Pfam" id="PF00155"/>
    </source>
</evidence>
<dbReference type="InterPro" id="IPR004839">
    <property type="entry name" value="Aminotransferase_I/II_large"/>
</dbReference>
<accession>A0A382JBW0</accession>
<dbReference type="InterPro" id="IPR015422">
    <property type="entry name" value="PyrdxlP-dep_Trfase_small"/>
</dbReference>
<proteinExistence type="predicted"/>
<dbReference type="Pfam" id="PF00155">
    <property type="entry name" value="Aminotran_1_2"/>
    <property type="match status" value="1"/>
</dbReference>
<dbReference type="SUPFAM" id="SSF53383">
    <property type="entry name" value="PLP-dependent transferases"/>
    <property type="match status" value="1"/>
</dbReference>
<name>A0A382JBW0_9ZZZZ</name>
<dbReference type="EMBL" id="UINC01073169">
    <property type="protein sequence ID" value="SVC09346.1"/>
    <property type="molecule type" value="Genomic_DNA"/>
</dbReference>
<dbReference type="Gene3D" id="3.90.1150.10">
    <property type="entry name" value="Aspartate Aminotransferase, domain 1"/>
    <property type="match status" value="1"/>
</dbReference>
<reference evidence="2" key="1">
    <citation type="submission" date="2018-05" db="EMBL/GenBank/DDBJ databases">
        <authorList>
            <person name="Lanie J.A."/>
            <person name="Ng W.-L."/>
            <person name="Kazmierczak K.M."/>
            <person name="Andrzejewski T.M."/>
            <person name="Davidsen T.M."/>
            <person name="Wayne K.J."/>
            <person name="Tettelin H."/>
            <person name="Glass J.I."/>
            <person name="Rusch D."/>
            <person name="Podicherti R."/>
            <person name="Tsui H.-C.T."/>
            <person name="Winkler M.E."/>
        </authorList>
    </citation>
    <scope>NUCLEOTIDE SEQUENCE</scope>
</reference>